<dbReference type="Proteomes" id="UP000198832">
    <property type="component" value="Unassembled WGS sequence"/>
</dbReference>
<sequence length="140" mass="15272">MTLPIRLEDVVRLSSHGGGDAADEPSALMTPDEAMELVRAWTESRVVGAKAATTLEILSALGLRIMMSAWPEQITMALRWSDPVTVELTVRCTRRLPGLDLAPEPHLADCLSALADRWVFRHSPGAAHLVCTVEDRDTEG</sequence>
<protein>
    <submittedName>
        <fullName evidence="1">Uncharacterized protein</fullName>
    </submittedName>
</protein>
<keyword evidence="2" id="KW-1185">Reference proteome</keyword>
<proteinExistence type="predicted"/>
<reference evidence="1 2" key="1">
    <citation type="submission" date="2016-10" db="EMBL/GenBank/DDBJ databases">
        <authorList>
            <person name="de Groot N.N."/>
        </authorList>
    </citation>
    <scope>NUCLEOTIDE SEQUENCE [LARGE SCALE GENOMIC DNA]</scope>
    <source>
        <strain evidence="1 2">CGMCC 1.7056</strain>
    </source>
</reference>
<dbReference type="AlphaFoldDB" id="A0A1I1JK18"/>
<name>A0A1I1JK18_9ACTN</name>
<dbReference type="EMBL" id="FOLB01000007">
    <property type="protein sequence ID" value="SFC48959.1"/>
    <property type="molecule type" value="Genomic_DNA"/>
</dbReference>
<evidence type="ECO:0000313" key="2">
    <source>
        <dbReference type="Proteomes" id="UP000198832"/>
    </source>
</evidence>
<gene>
    <name evidence="1" type="ORF">SAMN04487968_10746</name>
</gene>
<accession>A0A1I1JK18</accession>
<dbReference type="STRING" id="574651.SAMN04487968_10746"/>
<organism evidence="1 2">
    <name type="scientific">Nocardioides terrae</name>
    <dbReference type="NCBI Taxonomy" id="574651"/>
    <lineage>
        <taxon>Bacteria</taxon>
        <taxon>Bacillati</taxon>
        <taxon>Actinomycetota</taxon>
        <taxon>Actinomycetes</taxon>
        <taxon>Propionibacteriales</taxon>
        <taxon>Nocardioidaceae</taxon>
        <taxon>Nocardioides</taxon>
    </lineage>
</organism>
<evidence type="ECO:0000313" key="1">
    <source>
        <dbReference type="EMBL" id="SFC48959.1"/>
    </source>
</evidence>